<keyword evidence="2" id="KW-0812">Transmembrane</keyword>
<organism evidence="3">
    <name type="scientific">Tanacetum cinerariifolium</name>
    <name type="common">Dalmatian daisy</name>
    <name type="synonym">Chrysanthemum cinerariifolium</name>
    <dbReference type="NCBI Taxonomy" id="118510"/>
    <lineage>
        <taxon>Eukaryota</taxon>
        <taxon>Viridiplantae</taxon>
        <taxon>Streptophyta</taxon>
        <taxon>Embryophyta</taxon>
        <taxon>Tracheophyta</taxon>
        <taxon>Spermatophyta</taxon>
        <taxon>Magnoliopsida</taxon>
        <taxon>eudicotyledons</taxon>
        <taxon>Gunneridae</taxon>
        <taxon>Pentapetalae</taxon>
        <taxon>asterids</taxon>
        <taxon>campanulids</taxon>
        <taxon>Asterales</taxon>
        <taxon>Asteraceae</taxon>
        <taxon>Asteroideae</taxon>
        <taxon>Anthemideae</taxon>
        <taxon>Anthemidinae</taxon>
        <taxon>Tanacetum</taxon>
    </lineage>
</organism>
<keyword evidence="2" id="KW-1133">Transmembrane helix</keyword>
<feature type="compositionally biased region" description="Low complexity" evidence="1">
    <location>
        <begin position="51"/>
        <end position="60"/>
    </location>
</feature>
<evidence type="ECO:0000256" key="2">
    <source>
        <dbReference type="SAM" id="Phobius"/>
    </source>
</evidence>
<feature type="region of interest" description="Disordered" evidence="1">
    <location>
        <begin position="34"/>
        <end position="68"/>
    </location>
</feature>
<dbReference type="GO" id="GO:0003964">
    <property type="term" value="F:RNA-directed DNA polymerase activity"/>
    <property type="evidence" value="ECO:0007669"/>
    <property type="project" value="UniProtKB-KW"/>
</dbReference>
<dbReference type="PANTHER" id="PTHR33067">
    <property type="entry name" value="RNA-DIRECTED DNA POLYMERASE-RELATED"/>
    <property type="match status" value="1"/>
</dbReference>
<dbReference type="EMBL" id="BKCJ010000146">
    <property type="protein sequence ID" value="GEU30312.1"/>
    <property type="molecule type" value="Genomic_DNA"/>
</dbReference>
<name>A0A6L2J0K0_TANCI</name>
<keyword evidence="3" id="KW-0808">Transferase</keyword>
<accession>A0A6L2J0K0</accession>
<proteinExistence type="predicted"/>
<evidence type="ECO:0000256" key="1">
    <source>
        <dbReference type="SAM" id="MobiDB-lite"/>
    </source>
</evidence>
<keyword evidence="3" id="KW-0548">Nucleotidyltransferase</keyword>
<protein>
    <submittedName>
        <fullName evidence="3">Reverse transcriptase domain-containing protein</fullName>
    </submittedName>
</protein>
<feature type="transmembrane region" description="Helical" evidence="2">
    <location>
        <begin position="80"/>
        <end position="108"/>
    </location>
</feature>
<dbReference type="AlphaFoldDB" id="A0A6L2J0K0"/>
<sequence length="571" mass="62469">MTCYLWVEAVISVKSVSWVGDGGVSGVSLSVVSSSDDKNGETAGNGGIWPDDGSSDGSDSALDAGEKSGDGGTVGAMMGVYVGILVVSVWVVGAAITGVVSGMVVGIVPNKIIRPVVHVHSILSNLIVESFTIPKRRNCRRSKQIVKPELQTIVETPVATMADTRTMSELLQAPTEGYGDVVIPAILAENFELKVRLLSLVTLSQFHGFERDDPHSHIRWFNKITSTLKYKNVPHDAIKLLLFPFSLEGQPGLGLKNNPLRFDETFSEACDHFKDLLRKCSRHGFIELHQIDTFHNALTQSNQDSLNAAAGRNLLNRTPRDALTIIENKSKVHTSRKKPIVSKLNTTTSSPSLSQDVTALTEIVKELDLEVCLALADIGASINLMPLFVLKKLSLTELTPTRMTLKLANRSVAYPVVDYDVDPRVPLIPERPFLRTARALINVHGVCSRSAQEVLGFSDSSTSGNPTPSYPIIASSSPSFTPFEGGDFILEEIDTFLRTSDELFNLDGDYYDTEGDILYLKKLLNKDSSLNLPPMKNDDLKEIDVTMTKPSIEELSELELNDLPSHLEYAF</sequence>
<evidence type="ECO:0000313" key="3">
    <source>
        <dbReference type="EMBL" id="GEU30312.1"/>
    </source>
</evidence>
<gene>
    <name evidence="3" type="ORF">Tci_002290</name>
</gene>
<dbReference type="PANTHER" id="PTHR33067:SF9">
    <property type="entry name" value="RNA-DIRECTED DNA POLYMERASE"/>
    <property type="match status" value="1"/>
</dbReference>
<keyword evidence="3" id="KW-0695">RNA-directed DNA polymerase</keyword>
<reference evidence="3" key="1">
    <citation type="journal article" date="2019" name="Sci. Rep.">
        <title>Draft genome of Tanacetum cinerariifolium, the natural source of mosquito coil.</title>
        <authorList>
            <person name="Yamashiro T."/>
            <person name="Shiraishi A."/>
            <person name="Satake H."/>
            <person name="Nakayama K."/>
        </authorList>
    </citation>
    <scope>NUCLEOTIDE SEQUENCE</scope>
</reference>
<keyword evidence="2" id="KW-0472">Membrane</keyword>
<comment type="caution">
    <text evidence="3">The sequence shown here is derived from an EMBL/GenBank/DDBJ whole genome shotgun (WGS) entry which is preliminary data.</text>
</comment>